<name>A0A542ZGZ5_9MICO</name>
<dbReference type="AlphaFoldDB" id="A0A542ZGZ5"/>
<gene>
    <name evidence="4" type="ORF">FB474_0980</name>
</gene>
<dbReference type="GO" id="GO:0003697">
    <property type="term" value="F:single-stranded DNA binding"/>
    <property type="evidence" value="ECO:0007669"/>
    <property type="project" value="InterPro"/>
</dbReference>
<keyword evidence="1 2" id="KW-0238">DNA-binding</keyword>
<protein>
    <submittedName>
        <fullName evidence="4">Single-strand DNA-binding protein</fullName>
    </submittedName>
</protein>
<dbReference type="PROSITE" id="PS50935">
    <property type="entry name" value="SSB"/>
    <property type="match status" value="1"/>
</dbReference>
<dbReference type="CDD" id="cd04496">
    <property type="entry name" value="SSB_OBF"/>
    <property type="match status" value="1"/>
</dbReference>
<reference evidence="4 5" key="1">
    <citation type="submission" date="2019-06" db="EMBL/GenBank/DDBJ databases">
        <title>Sequencing the genomes of 1000 actinobacteria strains.</title>
        <authorList>
            <person name="Klenk H.-P."/>
        </authorList>
    </citation>
    <scope>NUCLEOTIDE SEQUENCE [LARGE SCALE GENOMIC DNA]</scope>
    <source>
        <strain evidence="4 5">DSM 18082</strain>
    </source>
</reference>
<evidence type="ECO:0000313" key="4">
    <source>
        <dbReference type="EMBL" id="TQL59618.1"/>
    </source>
</evidence>
<evidence type="ECO:0000313" key="5">
    <source>
        <dbReference type="Proteomes" id="UP000319514"/>
    </source>
</evidence>
<dbReference type="RefSeq" id="WP_141787615.1">
    <property type="nucleotide sequence ID" value="NZ_BAAAKX010000004.1"/>
</dbReference>
<evidence type="ECO:0000256" key="2">
    <source>
        <dbReference type="PROSITE-ProRule" id="PRU00252"/>
    </source>
</evidence>
<organism evidence="4 5">
    <name type="scientific">Oryzihumus leptocrescens</name>
    <dbReference type="NCBI Taxonomy" id="297536"/>
    <lineage>
        <taxon>Bacteria</taxon>
        <taxon>Bacillati</taxon>
        <taxon>Actinomycetota</taxon>
        <taxon>Actinomycetes</taxon>
        <taxon>Micrococcales</taxon>
        <taxon>Intrasporangiaceae</taxon>
        <taxon>Oryzihumus</taxon>
    </lineage>
</organism>
<dbReference type="OrthoDB" id="4427276at2"/>
<accession>A0A542ZGZ5</accession>
<dbReference type="Proteomes" id="UP000319514">
    <property type="component" value="Unassembled WGS sequence"/>
</dbReference>
<dbReference type="Gene3D" id="2.40.50.140">
    <property type="entry name" value="Nucleic acid-binding proteins"/>
    <property type="match status" value="1"/>
</dbReference>
<feature type="region of interest" description="Disordered" evidence="3">
    <location>
        <begin position="137"/>
        <end position="178"/>
    </location>
</feature>
<dbReference type="InterPro" id="IPR012340">
    <property type="entry name" value="NA-bd_OB-fold"/>
</dbReference>
<dbReference type="Pfam" id="PF00436">
    <property type="entry name" value="SSB"/>
    <property type="match status" value="1"/>
</dbReference>
<keyword evidence="5" id="KW-1185">Reference proteome</keyword>
<dbReference type="SUPFAM" id="SSF50249">
    <property type="entry name" value="Nucleic acid-binding proteins"/>
    <property type="match status" value="1"/>
</dbReference>
<evidence type="ECO:0000256" key="3">
    <source>
        <dbReference type="SAM" id="MobiDB-lite"/>
    </source>
</evidence>
<dbReference type="EMBL" id="VFOQ01000001">
    <property type="protein sequence ID" value="TQL59618.1"/>
    <property type="molecule type" value="Genomic_DNA"/>
</dbReference>
<dbReference type="InterPro" id="IPR000424">
    <property type="entry name" value="Primosome_PriB/ssb"/>
</dbReference>
<feature type="compositionally biased region" description="Basic and acidic residues" evidence="3">
    <location>
        <begin position="137"/>
        <end position="152"/>
    </location>
</feature>
<evidence type="ECO:0000256" key="1">
    <source>
        <dbReference type="ARBA" id="ARBA00023125"/>
    </source>
</evidence>
<proteinExistence type="predicted"/>
<sequence length="178" mass="18967">MNESYVTVSGNVVGDPVVRTTRASVPFVTFRVASTVRRVDGKTGEYIDGGTNYVNVTAFRALGVNLASSLHKGDPVIVYGRMRINQWVNGDRSGTSVEIDAYNVGHDLSRGQSQFTRVAKPQLDPQDRLADPAVQEAHDELDRVDLGGEHDGAGAGGFDRPEEAADTDDYALAGASGA</sequence>
<comment type="caution">
    <text evidence="4">The sequence shown here is derived from an EMBL/GenBank/DDBJ whole genome shotgun (WGS) entry which is preliminary data.</text>
</comment>